<evidence type="ECO:0000313" key="3">
    <source>
        <dbReference type="Proteomes" id="UP001601422"/>
    </source>
</evidence>
<keyword evidence="3" id="KW-1185">Reference proteome</keyword>
<dbReference type="Proteomes" id="UP001601422">
    <property type="component" value="Unassembled WGS sequence"/>
</dbReference>
<dbReference type="EMBL" id="JBIAJP010000021">
    <property type="protein sequence ID" value="MFF0009633.1"/>
    <property type="molecule type" value="Genomic_DNA"/>
</dbReference>
<feature type="region of interest" description="Disordered" evidence="1">
    <location>
        <begin position="20"/>
        <end position="44"/>
    </location>
</feature>
<reference evidence="2 3" key="1">
    <citation type="submission" date="2024-10" db="EMBL/GenBank/DDBJ databases">
        <title>The Natural Products Discovery Center: Release of the First 8490 Sequenced Strains for Exploring Actinobacteria Biosynthetic Diversity.</title>
        <authorList>
            <person name="Kalkreuter E."/>
            <person name="Kautsar S.A."/>
            <person name="Yang D."/>
            <person name="Bader C.D."/>
            <person name="Teijaro C.N."/>
            <person name="Fluegel L."/>
            <person name="Davis C.M."/>
            <person name="Simpson J.R."/>
            <person name="Lauterbach L."/>
            <person name="Steele A.D."/>
            <person name="Gui C."/>
            <person name="Meng S."/>
            <person name="Li G."/>
            <person name="Viehrig K."/>
            <person name="Ye F."/>
            <person name="Su P."/>
            <person name="Kiefer A.F."/>
            <person name="Nichols A."/>
            <person name="Cepeda A.J."/>
            <person name="Yan W."/>
            <person name="Fan B."/>
            <person name="Jiang Y."/>
            <person name="Adhikari A."/>
            <person name="Zheng C.-J."/>
            <person name="Schuster L."/>
            <person name="Cowan T.M."/>
            <person name="Smanski M.J."/>
            <person name="Chevrette M.G."/>
            <person name="De Carvalho L.P.S."/>
            <person name="Shen B."/>
        </authorList>
    </citation>
    <scope>NUCLEOTIDE SEQUENCE [LARGE SCALE GENOMIC DNA]</scope>
    <source>
        <strain evidence="2 3">NPDC005497</strain>
    </source>
</reference>
<name>A0ABW6NA49_9ACTN</name>
<gene>
    <name evidence="2" type="ORF">ACFYQT_40265</name>
</gene>
<evidence type="ECO:0000313" key="2">
    <source>
        <dbReference type="EMBL" id="MFF0009633.1"/>
    </source>
</evidence>
<sequence length="256" mass="29609">MVTINGREYWSTRTPTRPGYAVPFPRLGPSRYDQASSAQRRRDDRIADRVRDDRMVILEPGTLVVFQRSPYRIVEVREIPPDLWDEKWHQAFQDELARWDARPWGDRPTLETWRDRPVSVVVRPDKQPQAKPMHMRGRASFKWDVLPEHYAVCNACGELPPCQHELTEDKVRAQMILTEELMAIPAGHCLSCGEAITSRMKAERFPGPNLWRPDLGDGSAVFHARQECSHDVYRYRQQWEAAGNAAPQAELPLEDV</sequence>
<dbReference type="RefSeq" id="WP_389835623.1">
    <property type="nucleotide sequence ID" value="NZ_JBIAJP010000021.1"/>
</dbReference>
<organism evidence="2 3">
    <name type="scientific">Streptomyces tibetensis</name>
    <dbReference type="NCBI Taxonomy" id="2382123"/>
    <lineage>
        <taxon>Bacteria</taxon>
        <taxon>Bacillati</taxon>
        <taxon>Actinomycetota</taxon>
        <taxon>Actinomycetes</taxon>
        <taxon>Kitasatosporales</taxon>
        <taxon>Streptomycetaceae</taxon>
        <taxon>Streptomyces</taxon>
    </lineage>
</organism>
<proteinExistence type="predicted"/>
<evidence type="ECO:0000256" key="1">
    <source>
        <dbReference type="SAM" id="MobiDB-lite"/>
    </source>
</evidence>
<protein>
    <submittedName>
        <fullName evidence="2">Uncharacterized protein</fullName>
    </submittedName>
</protein>
<comment type="caution">
    <text evidence="2">The sequence shown here is derived from an EMBL/GenBank/DDBJ whole genome shotgun (WGS) entry which is preliminary data.</text>
</comment>
<accession>A0ABW6NA49</accession>